<organism evidence="1 2">
    <name type="scientific">Stenotrophomonas mori</name>
    <dbReference type="NCBI Taxonomy" id="2871096"/>
    <lineage>
        <taxon>Bacteria</taxon>
        <taxon>Pseudomonadati</taxon>
        <taxon>Pseudomonadota</taxon>
        <taxon>Gammaproteobacteria</taxon>
        <taxon>Lysobacterales</taxon>
        <taxon>Lysobacteraceae</taxon>
        <taxon>Stenotrophomonas</taxon>
    </lineage>
</organism>
<comment type="caution">
    <text evidence="1">The sequence shown here is derived from an EMBL/GenBank/DDBJ whole genome shotgun (WGS) entry which is preliminary data.</text>
</comment>
<dbReference type="Pfam" id="PF11743">
    <property type="entry name" value="DUF3301"/>
    <property type="match status" value="1"/>
</dbReference>
<name>A0ABT0SFV7_9GAMM</name>
<evidence type="ECO:0000313" key="2">
    <source>
        <dbReference type="Proteomes" id="UP001431235"/>
    </source>
</evidence>
<sequence length="119" mass="13315">MPTLLILMILAAIGYVLWDTSRAAAERATELGRNACQAADVQWLDQSVHAIGLRLCRLPSGWLGFERTFRFDYSYDGVERHSGRIVLRGRELAAFTGPAKARVSHLQPRSDATEDLESR</sequence>
<dbReference type="RefSeq" id="WP_250062847.1">
    <property type="nucleotide sequence ID" value="NZ_JAIKTS010000001.1"/>
</dbReference>
<keyword evidence="2" id="KW-1185">Reference proteome</keyword>
<evidence type="ECO:0000313" key="1">
    <source>
        <dbReference type="EMBL" id="MCL7714209.1"/>
    </source>
</evidence>
<dbReference type="EMBL" id="JAIKTS010000001">
    <property type="protein sequence ID" value="MCL7714209.1"/>
    <property type="molecule type" value="Genomic_DNA"/>
</dbReference>
<proteinExistence type="predicted"/>
<reference evidence="1 2" key="1">
    <citation type="submission" date="2021-08" db="EMBL/GenBank/DDBJ databases">
        <title>Novel members of of the genus Stenotrophomonas from differernt environment.</title>
        <authorList>
            <person name="Deng Y."/>
        </authorList>
    </citation>
    <scope>NUCLEOTIDE SEQUENCE [LARGE SCALE GENOMIC DNA]</scope>
    <source>
        <strain evidence="1 2">CPCC 101365</strain>
    </source>
</reference>
<dbReference type="InterPro" id="IPR021732">
    <property type="entry name" value="DUF3301"/>
</dbReference>
<gene>
    <name evidence="1" type="ORF">K5L01_06040</name>
</gene>
<protein>
    <submittedName>
        <fullName evidence="1">DUF3301 domain-containing protein</fullName>
    </submittedName>
</protein>
<accession>A0ABT0SFV7</accession>
<dbReference type="Proteomes" id="UP001431235">
    <property type="component" value="Unassembled WGS sequence"/>
</dbReference>